<name>A0A1F6V7J2_9BACT</name>
<dbReference type="GO" id="GO:0033744">
    <property type="term" value="F:L-methionine:thioredoxin-disulfide S-oxidoreductase activity"/>
    <property type="evidence" value="ECO:0007669"/>
    <property type="project" value="RHEA"/>
</dbReference>
<reference evidence="6 7" key="1">
    <citation type="journal article" date="2016" name="Nat. Commun.">
        <title>Thousands of microbial genomes shed light on interconnected biogeochemical processes in an aquifer system.</title>
        <authorList>
            <person name="Anantharaman K."/>
            <person name="Brown C.T."/>
            <person name="Hug L.A."/>
            <person name="Sharon I."/>
            <person name="Castelle C.J."/>
            <person name="Probst A.J."/>
            <person name="Thomas B.C."/>
            <person name="Singh A."/>
            <person name="Wilkins M.J."/>
            <person name="Karaoz U."/>
            <person name="Brodie E.L."/>
            <person name="Williams K.H."/>
            <person name="Hubbard S.S."/>
            <person name="Banfield J.F."/>
        </authorList>
    </citation>
    <scope>NUCLEOTIDE SEQUENCE [LARGE SCALE GENOMIC DNA]</scope>
</reference>
<keyword evidence="1 4" id="KW-0560">Oxidoreductase</keyword>
<accession>A0A1F6V7J2</accession>
<dbReference type="InterPro" id="IPR002569">
    <property type="entry name" value="Met_Sox_Rdtase_MsrA_dom"/>
</dbReference>
<dbReference type="Proteomes" id="UP000178700">
    <property type="component" value="Unassembled WGS sequence"/>
</dbReference>
<evidence type="ECO:0000256" key="1">
    <source>
        <dbReference type="ARBA" id="ARBA00023002"/>
    </source>
</evidence>
<comment type="similarity">
    <text evidence="4">Belongs to the MsrA Met sulfoxide reductase family.</text>
</comment>
<evidence type="ECO:0000256" key="2">
    <source>
        <dbReference type="ARBA" id="ARBA00047806"/>
    </source>
</evidence>
<dbReference type="PANTHER" id="PTHR43774:SF1">
    <property type="entry name" value="PEPTIDE METHIONINE SULFOXIDE REDUCTASE MSRA 2"/>
    <property type="match status" value="1"/>
</dbReference>
<dbReference type="EMBL" id="MFTJ01000025">
    <property type="protein sequence ID" value="OGI65585.1"/>
    <property type="molecule type" value="Genomic_DNA"/>
</dbReference>
<dbReference type="SUPFAM" id="SSF55068">
    <property type="entry name" value="Peptide methionine sulfoxide reductase"/>
    <property type="match status" value="1"/>
</dbReference>
<comment type="catalytic activity">
    <reaction evidence="3 4">
        <text>[thioredoxin]-disulfide + L-methionine + H2O = L-methionine (S)-S-oxide + [thioredoxin]-dithiol</text>
        <dbReference type="Rhea" id="RHEA:19993"/>
        <dbReference type="Rhea" id="RHEA-COMP:10698"/>
        <dbReference type="Rhea" id="RHEA-COMP:10700"/>
        <dbReference type="ChEBI" id="CHEBI:15377"/>
        <dbReference type="ChEBI" id="CHEBI:29950"/>
        <dbReference type="ChEBI" id="CHEBI:50058"/>
        <dbReference type="ChEBI" id="CHEBI:57844"/>
        <dbReference type="ChEBI" id="CHEBI:58772"/>
        <dbReference type="EC" id="1.8.4.11"/>
    </reaction>
</comment>
<evidence type="ECO:0000313" key="7">
    <source>
        <dbReference type="Proteomes" id="UP000178700"/>
    </source>
</evidence>
<protein>
    <recommendedName>
        <fullName evidence="4">Peptide methionine sulfoxide reductase MsrA</fullName>
        <shortName evidence="4">Protein-methionine-S-oxide reductase</shortName>
        <ecNumber evidence="4">1.8.4.11</ecNumber>
    </recommendedName>
    <alternativeName>
        <fullName evidence="4">Peptide-methionine (S)-S-oxide reductase</fullName>
        <shortName evidence="4">Peptide Met(O) reductase</shortName>
    </alternativeName>
</protein>
<feature type="active site" evidence="4">
    <location>
        <position position="12"/>
    </location>
</feature>
<organism evidence="6 7">
    <name type="scientific">Candidatus Nomurabacteria bacterium RIFCSPHIGHO2_01_FULL_39_10</name>
    <dbReference type="NCBI Taxonomy" id="1801733"/>
    <lineage>
        <taxon>Bacteria</taxon>
        <taxon>Candidatus Nomuraibacteriota</taxon>
    </lineage>
</organism>
<dbReference type="EC" id="1.8.4.11" evidence="4"/>
<dbReference type="PANTHER" id="PTHR43774">
    <property type="entry name" value="PEPTIDE METHIONINE SULFOXIDE REDUCTASE"/>
    <property type="match status" value="1"/>
</dbReference>
<comment type="caution">
    <text evidence="6">The sequence shown here is derived from an EMBL/GenBank/DDBJ whole genome shotgun (WGS) entry which is preliminary data.</text>
</comment>
<dbReference type="AlphaFoldDB" id="A0A1F6V7J2"/>
<dbReference type="GO" id="GO:0008113">
    <property type="term" value="F:peptide-methionine (S)-S-oxide reductase activity"/>
    <property type="evidence" value="ECO:0007669"/>
    <property type="project" value="UniProtKB-UniRule"/>
</dbReference>
<gene>
    <name evidence="4" type="primary">msrA</name>
    <name evidence="6" type="ORF">A2642_04530</name>
</gene>
<dbReference type="Gene3D" id="3.30.1060.10">
    <property type="entry name" value="Peptide methionine sulphoxide reductase MsrA"/>
    <property type="match status" value="1"/>
</dbReference>
<evidence type="ECO:0000256" key="4">
    <source>
        <dbReference type="HAMAP-Rule" id="MF_01401"/>
    </source>
</evidence>
<dbReference type="HAMAP" id="MF_01401">
    <property type="entry name" value="MsrA"/>
    <property type="match status" value="1"/>
</dbReference>
<comment type="function">
    <text evidence="4">Has an important function as a repair enzyme for proteins that have been inactivated by oxidation. Catalyzes the reversible oxidation-reduction of methionine sulfoxide in proteins to methionine.</text>
</comment>
<feature type="domain" description="Peptide methionine sulphoxide reductase MsrA" evidence="5">
    <location>
        <begin position="5"/>
        <end position="150"/>
    </location>
</feature>
<comment type="catalytic activity">
    <reaction evidence="2 4">
        <text>L-methionyl-[protein] + [thioredoxin]-disulfide + H2O = L-methionyl-(S)-S-oxide-[protein] + [thioredoxin]-dithiol</text>
        <dbReference type="Rhea" id="RHEA:14217"/>
        <dbReference type="Rhea" id="RHEA-COMP:10698"/>
        <dbReference type="Rhea" id="RHEA-COMP:10700"/>
        <dbReference type="Rhea" id="RHEA-COMP:12313"/>
        <dbReference type="Rhea" id="RHEA-COMP:12315"/>
        <dbReference type="ChEBI" id="CHEBI:15377"/>
        <dbReference type="ChEBI" id="CHEBI:16044"/>
        <dbReference type="ChEBI" id="CHEBI:29950"/>
        <dbReference type="ChEBI" id="CHEBI:44120"/>
        <dbReference type="ChEBI" id="CHEBI:50058"/>
        <dbReference type="EC" id="1.8.4.11"/>
    </reaction>
</comment>
<dbReference type="InterPro" id="IPR036509">
    <property type="entry name" value="Met_Sox_Rdtase_MsrA_sf"/>
</dbReference>
<dbReference type="NCBIfam" id="TIGR00401">
    <property type="entry name" value="msrA"/>
    <property type="match status" value="1"/>
</dbReference>
<proteinExistence type="inferred from homology"/>
<evidence type="ECO:0000256" key="3">
    <source>
        <dbReference type="ARBA" id="ARBA00048782"/>
    </source>
</evidence>
<evidence type="ECO:0000259" key="5">
    <source>
        <dbReference type="Pfam" id="PF01625"/>
    </source>
</evidence>
<sequence>MKLSKALFAAGCFWHVQFTFSQVRGVVRTTAGYCGGRVANPTYEQVCTGKTGHAEAVFVEFDSSVVSYSDLLDVFWEMHDPTQLNRQGPDVGSQYRSVIFYYSEEQREIAVTSLVKWQKKLGVSKKIVTEVVAAEGFYAAEEYHQDYVKGRKRILPLSTQEFYENSPCFKKTGRKVCGI</sequence>
<dbReference type="Pfam" id="PF01625">
    <property type="entry name" value="PMSR"/>
    <property type="match status" value="1"/>
</dbReference>
<evidence type="ECO:0000313" key="6">
    <source>
        <dbReference type="EMBL" id="OGI65585.1"/>
    </source>
</evidence>